<dbReference type="Pfam" id="PF00188">
    <property type="entry name" value="CAP"/>
    <property type="match status" value="1"/>
</dbReference>
<dbReference type="InParanoid" id="A0LM73"/>
<evidence type="ECO:0000313" key="5">
    <source>
        <dbReference type="Proteomes" id="UP000001784"/>
    </source>
</evidence>
<sequence precursor="true">MKQVLSAFLVLWFLISVSHAYDAARRQPPPPPPRKLMEGAVVPSREERQKARRLYQLARQENRQLRWDECLAGQAFKRAKYIVYQMDKHLGDERFFAHTDPRSEGNPAWSYVYTCYKGRERCAGENLAQGDNTAEITHRNLMNSPTHRENIKNIEYNRVGIACYNYICVELFAGV</sequence>
<dbReference type="KEGG" id="sfu:Sfum_2847"/>
<name>A0LM73_SYNFM</name>
<dbReference type="Gene3D" id="3.40.33.10">
    <property type="entry name" value="CAP"/>
    <property type="match status" value="1"/>
</dbReference>
<evidence type="ECO:0000259" key="3">
    <source>
        <dbReference type="Pfam" id="PF00188"/>
    </source>
</evidence>
<dbReference type="OrthoDB" id="68195at2"/>
<feature type="signal peptide" evidence="2">
    <location>
        <begin position="1"/>
        <end position="20"/>
    </location>
</feature>
<dbReference type="EMBL" id="CP000478">
    <property type="protein sequence ID" value="ABK18525.1"/>
    <property type="molecule type" value="Genomic_DNA"/>
</dbReference>
<keyword evidence="2" id="KW-0732">Signal</keyword>
<feature type="chain" id="PRO_5002626643" description="SCP domain-containing protein" evidence="2">
    <location>
        <begin position="21"/>
        <end position="175"/>
    </location>
</feature>
<dbReference type="Proteomes" id="UP000001784">
    <property type="component" value="Chromosome"/>
</dbReference>
<feature type="domain" description="SCP" evidence="3">
    <location>
        <begin position="63"/>
        <end position="165"/>
    </location>
</feature>
<dbReference type="HOGENOM" id="CLU_1531788_0_0_7"/>
<feature type="region of interest" description="Disordered" evidence="1">
    <location>
        <begin position="24"/>
        <end position="44"/>
    </location>
</feature>
<reference evidence="4 5" key="1">
    <citation type="submission" date="2006-10" db="EMBL/GenBank/DDBJ databases">
        <title>Complete sequence of Syntrophobacter fumaroxidans MPOB.</title>
        <authorList>
            <consortium name="US DOE Joint Genome Institute"/>
            <person name="Copeland A."/>
            <person name="Lucas S."/>
            <person name="Lapidus A."/>
            <person name="Barry K."/>
            <person name="Detter J.C."/>
            <person name="Glavina del Rio T."/>
            <person name="Hammon N."/>
            <person name="Israni S."/>
            <person name="Pitluck S."/>
            <person name="Goltsman E.G."/>
            <person name="Martinez M."/>
            <person name="Schmutz J."/>
            <person name="Larimer F."/>
            <person name="Land M."/>
            <person name="Hauser L."/>
            <person name="Kyrpides N."/>
            <person name="Kim E."/>
            <person name="Boone D.R."/>
            <person name="Brockman F."/>
            <person name="Culley D."/>
            <person name="Ferry J."/>
            <person name="Gunsalus R."/>
            <person name="McInerney M.J."/>
            <person name="Morrison M."/>
            <person name="Plugge C."/>
            <person name="Rohlin L."/>
            <person name="Scholten J."/>
            <person name="Sieber J."/>
            <person name="Stams A.J.M."/>
            <person name="Worm P."/>
            <person name="Henstra A.M."/>
            <person name="Richardson P."/>
        </authorList>
    </citation>
    <scope>NUCLEOTIDE SEQUENCE [LARGE SCALE GENOMIC DNA]</scope>
    <source>
        <strain evidence="5">DSM 10017 / MPOB</strain>
    </source>
</reference>
<organism evidence="4 5">
    <name type="scientific">Syntrophobacter fumaroxidans (strain DSM 10017 / MPOB)</name>
    <dbReference type="NCBI Taxonomy" id="335543"/>
    <lineage>
        <taxon>Bacteria</taxon>
        <taxon>Pseudomonadati</taxon>
        <taxon>Thermodesulfobacteriota</taxon>
        <taxon>Syntrophobacteria</taxon>
        <taxon>Syntrophobacterales</taxon>
        <taxon>Syntrophobacteraceae</taxon>
        <taxon>Syntrophobacter</taxon>
    </lineage>
</organism>
<dbReference type="CDD" id="cd05379">
    <property type="entry name" value="CAP_bacterial"/>
    <property type="match status" value="1"/>
</dbReference>
<accession>A0LM73</accession>
<dbReference type="InterPro" id="IPR035940">
    <property type="entry name" value="CAP_sf"/>
</dbReference>
<keyword evidence="5" id="KW-1185">Reference proteome</keyword>
<evidence type="ECO:0000313" key="4">
    <source>
        <dbReference type="EMBL" id="ABK18525.1"/>
    </source>
</evidence>
<dbReference type="SUPFAM" id="SSF55797">
    <property type="entry name" value="PR-1-like"/>
    <property type="match status" value="1"/>
</dbReference>
<dbReference type="RefSeq" id="WP_011699690.1">
    <property type="nucleotide sequence ID" value="NC_008554.1"/>
</dbReference>
<gene>
    <name evidence="4" type="ordered locus">Sfum_2847</name>
</gene>
<proteinExistence type="predicted"/>
<protein>
    <recommendedName>
        <fullName evidence="3">SCP domain-containing protein</fullName>
    </recommendedName>
</protein>
<dbReference type="eggNOG" id="COG2340">
    <property type="taxonomic scope" value="Bacteria"/>
</dbReference>
<dbReference type="STRING" id="335543.Sfum_2847"/>
<dbReference type="InterPro" id="IPR014044">
    <property type="entry name" value="CAP_dom"/>
</dbReference>
<evidence type="ECO:0000256" key="1">
    <source>
        <dbReference type="SAM" id="MobiDB-lite"/>
    </source>
</evidence>
<evidence type="ECO:0000256" key="2">
    <source>
        <dbReference type="SAM" id="SignalP"/>
    </source>
</evidence>
<dbReference type="AlphaFoldDB" id="A0LM73"/>